<protein>
    <submittedName>
        <fullName evidence="7">Pyrroloquinoline quinone-dependent dehydrogenase</fullName>
    </submittedName>
</protein>
<dbReference type="InterPro" id="IPR011047">
    <property type="entry name" value="Quinoprotein_ADH-like_sf"/>
</dbReference>
<dbReference type="InterPro" id="IPR018391">
    <property type="entry name" value="PQQ_b-propeller_rpt"/>
</dbReference>
<dbReference type="GO" id="GO:0016020">
    <property type="term" value="C:membrane"/>
    <property type="evidence" value="ECO:0007669"/>
    <property type="project" value="InterPro"/>
</dbReference>
<dbReference type="OrthoDB" id="9794322at2"/>
<gene>
    <name evidence="7" type="ORF">DJ017_18470</name>
</gene>
<evidence type="ECO:0000256" key="2">
    <source>
        <dbReference type="ARBA" id="ARBA00008156"/>
    </source>
</evidence>
<dbReference type="Proteomes" id="UP000249254">
    <property type="component" value="Unassembled WGS sequence"/>
</dbReference>
<dbReference type="SMART" id="SM00564">
    <property type="entry name" value="PQQ"/>
    <property type="match status" value="6"/>
</dbReference>
<dbReference type="GO" id="GO:0016614">
    <property type="term" value="F:oxidoreductase activity, acting on CH-OH group of donors"/>
    <property type="evidence" value="ECO:0007669"/>
    <property type="project" value="InterPro"/>
</dbReference>
<dbReference type="InterPro" id="IPR017511">
    <property type="entry name" value="PQQ_mDH"/>
</dbReference>
<comment type="caution">
    <text evidence="7">The sequence shown here is derived from an EMBL/GenBank/DDBJ whole genome shotgun (WGS) entry which is preliminary data.</text>
</comment>
<evidence type="ECO:0000256" key="4">
    <source>
        <dbReference type="SAM" id="MobiDB-lite"/>
    </source>
</evidence>
<evidence type="ECO:0000256" key="3">
    <source>
        <dbReference type="ARBA" id="ARBA00023002"/>
    </source>
</evidence>
<evidence type="ECO:0000313" key="7">
    <source>
        <dbReference type="EMBL" id="RAK51973.1"/>
    </source>
</evidence>
<name>A0A328AB17_9CAUL</name>
<evidence type="ECO:0000259" key="6">
    <source>
        <dbReference type="Pfam" id="PF01011"/>
    </source>
</evidence>
<comment type="similarity">
    <text evidence="2">Belongs to the bacterial PQQ dehydrogenase family.</text>
</comment>
<dbReference type="PANTHER" id="PTHR32303:SF4">
    <property type="entry name" value="QUINOPROTEIN GLUCOSE DEHYDROGENASE"/>
    <property type="match status" value="1"/>
</dbReference>
<dbReference type="PANTHER" id="PTHR32303">
    <property type="entry name" value="QUINOPROTEIN ALCOHOL DEHYDROGENASE (CYTOCHROME C)"/>
    <property type="match status" value="1"/>
</dbReference>
<dbReference type="EMBL" id="QFYQ01000002">
    <property type="protein sequence ID" value="RAK51973.1"/>
    <property type="molecule type" value="Genomic_DNA"/>
</dbReference>
<dbReference type="InterPro" id="IPR002372">
    <property type="entry name" value="PQQ_rpt_dom"/>
</dbReference>
<evidence type="ECO:0000256" key="5">
    <source>
        <dbReference type="SAM" id="SignalP"/>
    </source>
</evidence>
<evidence type="ECO:0000313" key="8">
    <source>
        <dbReference type="Proteomes" id="UP000249254"/>
    </source>
</evidence>
<feature type="domain" description="Pyrrolo-quinoline quinone repeat" evidence="6">
    <location>
        <begin position="111"/>
        <end position="636"/>
    </location>
</feature>
<dbReference type="Pfam" id="PF01011">
    <property type="entry name" value="PQQ"/>
    <property type="match status" value="2"/>
</dbReference>
<dbReference type="GO" id="GO:0048038">
    <property type="term" value="F:quinone binding"/>
    <property type="evidence" value="ECO:0007669"/>
    <property type="project" value="InterPro"/>
</dbReference>
<sequence>MALTGSVLTGSVLMGSVSATAAGAAPPAVKGGDWPTYGHDPGGMRFSPLSQINAGNVGALKPAWIYHMKPATPAAAASQPSAAEIAQRAAEGAGPAPAPAAAPAGRRRFPPRPASSEATPLVVGGLMYVTTPYKRVVALEPETGKEVWAYEVKTQGQASLRGVEYWPGDASHPAEILFGTRDGFLIALDARTGHPVTGFGKDGVLDLKTPEVMQGYLDASYGMTSPPIVYRNLVITGAANQEFPAHGAAGDVRAWDVRTGKLVWTFHSVAQPGEPGHETWEGDSWKGRSGTNVWGFMTVDAKRGIAYLPFGAPTWDRYGGDRKGANLYGTALVAVDANTGKHLWHFQVVHHDIWDKDLEAPPALIDVKVKGKTVPAVALVSKSGLFFLFDRVSGKPIYPIEERPVPAAEGSDEAAWPTQPFPVVTPPYARQSFQLSDVATVTPELEAYCRKLVVDNQLQGGGPYLPTGISHPIVQFPGYQGGANWGGGSFDPKLGYFFVNSNDFGQIAQNTVSADGAQTADNPVLGRFWQPQTRLPCQQPPWGALTAIDVNTGKIAWTTPLGVSDNLPAGLQKTGRPNVGGSIATAGGLVFIAATDDARFRAFDARTGKELWTWRLGAAGHATPITYLGKDGKQYVAVVGTGGSFLDSPVTSDALEVFRLP</sequence>
<organism evidence="7 8">
    <name type="scientific">Phenylobacterium soli</name>
    <dbReference type="NCBI Taxonomy" id="2170551"/>
    <lineage>
        <taxon>Bacteria</taxon>
        <taxon>Pseudomonadati</taxon>
        <taxon>Pseudomonadota</taxon>
        <taxon>Alphaproteobacteria</taxon>
        <taxon>Caulobacterales</taxon>
        <taxon>Caulobacteraceae</taxon>
        <taxon>Phenylobacterium</taxon>
    </lineage>
</organism>
<keyword evidence="5" id="KW-0732">Signal</keyword>
<feature type="region of interest" description="Disordered" evidence="4">
    <location>
        <begin position="77"/>
        <end position="116"/>
    </location>
</feature>
<feature type="chain" id="PRO_5016404508" evidence="5">
    <location>
        <begin position="22"/>
        <end position="661"/>
    </location>
</feature>
<proteinExistence type="inferred from homology"/>
<feature type="signal peptide" evidence="5">
    <location>
        <begin position="1"/>
        <end position="21"/>
    </location>
</feature>
<dbReference type="CDD" id="cd10280">
    <property type="entry name" value="PQQ_mGDH"/>
    <property type="match status" value="1"/>
</dbReference>
<accession>A0A328AB17</accession>
<reference evidence="8" key="1">
    <citation type="submission" date="2018-05" db="EMBL/GenBank/DDBJ databases">
        <authorList>
            <person name="Li X."/>
        </authorList>
    </citation>
    <scope>NUCLEOTIDE SEQUENCE [LARGE SCALE GENOMIC DNA]</scope>
    <source>
        <strain evidence="8">LX32</strain>
    </source>
</reference>
<dbReference type="SUPFAM" id="SSF50998">
    <property type="entry name" value="Quinoprotein alcohol dehydrogenase-like"/>
    <property type="match status" value="1"/>
</dbReference>
<comment type="cofactor">
    <cofactor evidence="1">
        <name>pyrroloquinoline quinone</name>
        <dbReference type="ChEBI" id="CHEBI:58442"/>
    </cofactor>
</comment>
<evidence type="ECO:0000256" key="1">
    <source>
        <dbReference type="ARBA" id="ARBA00001931"/>
    </source>
</evidence>
<dbReference type="Gene3D" id="2.140.10.10">
    <property type="entry name" value="Quinoprotein alcohol dehydrogenase-like superfamily"/>
    <property type="match status" value="2"/>
</dbReference>
<keyword evidence="3" id="KW-0560">Oxidoreductase</keyword>
<feature type="compositionally biased region" description="Low complexity" evidence="4">
    <location>
        <begin position="77"/>
        <end position="104"/>
    </location>
</feature>
<keyword evidence="8" id="KW-1185">Reference proteome</keyword>
<feature type="domain" description="Pyrrolo-quinoline quinone repeat" evidence="6">
    <location>
        <begin position="34"/>
        <end position="77"/>
    </location>
</feature>
<dbReference type="AlphaFoldDB" id="A0A328AB17"/>